<dbReference type="InterPro" id="IPR049704">
    <property type="entry name" value="Aminotrans_3_PPA_site"/>
</dbReference>
<evidence type="ECO:0000256" key="3">
    <source>
        <dbReference type="ARBA" id="ARBA00004946"/>
    </source>
</evidence>
<accession>A0A0K1JLT0</accession>
<dbReference type="InterPro" id="IPR015421">
    <property type="entry name" value="PyrdxlP-dep_Trfase_major"/>
</dbReference>
<keyword evidence="9 11" id="KW-0663">Pyridoxal phosphate</keyword>
<proteinExistence type="inferred from homology"/>
<keyword evidence="14" id="KW-1185">Reference proteome</keyword>
<gene>
    <name evidence="13" type="ORF">VV02_20570</name>
</gene>
<evidence type="ECO:0000256" key="4">
    <source>
        <dbReference type="ARBA" id="ARBA00008954"/>
    </source>
</evidence>
<evidence type="ECO:0000256" key="7">
    <source>
        <dbReference type="ARBA" id="ARBA00022576"/>
    </source>
</evidence>
<dbReference type="CDD" id="cd00610">
    <property type="entry name" value="OAT_like"/>
    <property type="match status" value="1"/>
</dbReference>
<evidence type="ECO:0000256" key="5">
    <source>
        <dbReference type="ARBA" id="ARBA00013155"/>
    </source>
</evidence>
<dbReference type="Gene3D" id="3.40.640.10">
    <property type="entry name" value="Type I PLP-dependent aspartate aminotransferase-like (Major domain)"/>
    <property type="match status" value="1"/>
</dbReference>
<dbReference type="GO" id="GO:0019491">
    <property type="term" value="P:ectoine biosynthetic process"/>
    <property type="evidence" value="ECO:0007669"/>
    <property type="project" value="UniProtKB-UniPathway"/>
</dbReference>
<evidence type="ECO:0000256" key="9">
    <source>
        <dbReference type="ARBA" id="ARBA00022898"/>
    </source>
</evidence>
<evidence type="ECO:0000256" key="12">
    <source>
        <dbReference type="RuleBase" id="RU365034"/>
    </source>
</evidence>
<evidence type="ECO:0000256" key="11">
    <source>
        <dbReference type="RuleBase" id="RU003560"/>
    </source>
</evidence>
<dbReference type="NCBIfam" id="TIGR02407">
    <property type="entry name" value="ectoine_ectB"/>
    <property type="match status" value="1"/>
</dbReference>
<dbReference type="NCBIfam" id="TIGR00709">
    <property type="entry name" value="dat"/>
    <property type="match status" value="1"/>
</dbReference>
<dbReference type="GO" id="GO:0045303">
    <property type="term" value="F:diaminobutyrate-2-oxoglutarate transaminase activity"/>
    <property type="evidence" value="ECO:0007669"/>
    <property type="project" value="UniProtKB-EC"/>
</dbReference>
<keyword evidence="8 12" id="KW-0808">Transferase</keyword>
<dbReference type="PROSITE" id="PS00600">
    <property type="entry name" value="AA_TRANSFER_CLASS_3"/>
    <property type="match status" value="1"/>
</dbReference>
<dbReference type="AlphaFoldDB" id="A0A0K1JLT0"/>
<dbReference type="PANTHER" id="PTHR43552">
    <property type="entry name" value="DIAMINOBUTYRATE--2-OXOGLUTARATE AMINOTRANSFERASE"/>
    <property type="match status" value="1"/>
</dbReference>
<comment type="function">
    <text evidence="2 12">Catalyzes reversively the conversion of L-aspartate beta-semialdehyde (ASA) to L-2,4-diaminobutyrate (DABA) by transamination with L-glutamate.</text>
</comment>
<dbReference type="InterPro" id="IPR015422">
    <property type="entry name" value="PyrdxlP-dep_Trfase_small"/>
</dbReference>
<evidence type="ECO:0000256" key="2">
    <source>
        <dbReference type="ARBA" id="ARBA00002189"/>
    </source>
</evidence>
<evidence type="ECO:0000313" key="13">
    <source>
        <dbReference type="EMBL" id="AKU17679.1"/>
    </source>
</evidence>
<evidence type="ECO:0000256" key="1">
    <source>
        <dbReference type="ARBA" id="ARBA00001933"/>
    </source>
</evidence>
<dbReference type="EMBL" id="CP011112">
    <property type="protein sequence ID" value="AKU17679.1"/>
    <property type="molecule type" value="Genomic_DNA"/>
</dbReference>
<keyword evidence="7 12" id="KW-0032">Aminotransferase</keyword>
<dbReference type="InterPro" id="IPR015424">
    <property type="entry name" value="PyrdxlP-dep_Trfase"/>
</dbReference>
<organism evidence="13 14">
    <name type="scientific">Luteipulveratus mongoliensis</name>
    <dbReference type="NCBI Taxonomy" id="571913"/>
    <lineage>
        <taxon>Bacteria</taxon>
        <taxon>Bacillati</taxon>
        <taxon>Actinomycetota</taxon>
        <taxon>Actinomycetes</taxon>
        <taxon>Micrococcales</taxon>
        <taxon>Dermacoccaceae</taxon>
        <taxon>Luteipulveratus</taxon>
    </lineage>
</organism>
<name>A0A0K1JLT0_9MICO</name>
<dbReference type="STRING" id="571913.VV02_20570"/>
<evidence type="ECO:0000313" key="14">
    <source>
        <dbReference type="Proteomes" id="UP000066480"/>
    </source>
</evidence>
<dbReference type="Pfam" id="PF00202">
    <property type="entry name" value="Aminotran_3"/>
    <property type="match status" value="1"/>
</dbReference>
<dbReference type="SUPFAM" id="SSF53383">
    <property type="entry name" value="PLP-dependent transferases"/>
    <property type="match status" value="1"/>
</dbReference>
<dbReference type="PATRIC" id="fig|571913.6.peg.4171"/>
<dbReference type="InterPro" id="IPR004637">
    <property type="entry name" value="Dat"/>
</dbReference>
<dbReference type="InterPro" id="IPR005814">
    <property type="entry name" value="Aminotrans_3"/>
</dbReference>
<dbReference type="GO" id="GO:0047307">
    <property type="term" value="F:diaminobutyrate-pyruvate transaminase activity"/>
    <property type="evidence" value="ECO:0007669"/>
    <property type="project" value="InterPro"/>
</dbReference>
<comment type="similarity">
    <text evidence="4 11">Belongs to the class-III pyridoxal-phosphate-dependent aminotransferase family.</text>
</comment>
<comment type="cofactor">
    <cofactor evidence="1 12">
        <name>pyridoxal 5'-phosphate</name>
        <dbReference type="ChEBI" id="CHEBI:597326"/>
    </cofactor>
</comment>
<dbReference type="InterPro" id="IPR012773">
    <property type="entry name" value="Ectoine_EctB"/>
</dbReference>
<evidence type="ECO:0000256" key="10">
    <source>
        <dbReference type="ARBA" id="ARBA00049111"/>
    </source>
</evidence>
<reference evidence="13 14" key="1">
    <citation type="submission" date="2015-03" db="EMBL/GenBank/DDBJ databases">
        <title>Luteipulveratus halotolerans sp. nov., a novel actinobacterium (Dermacoccaceae) from Sarawak, Malaysia.</title>
        <authorList>
            <person name="Juboi H."/>
            <person name="Basik A."/>
            <person name="Shamsul S.S."/>
            <person name="Arnold P."/>
            <person name="Schmitt E.K."/>
            <person name="Sanglier J.-J."/>
            <person name="Yeo T."/>
        </authorList>
    </citation>
    <scope>NUCLEOTIDE SEQUENCE [LARGE SCALE GENOMIC DNA]</scope>
    <source>
        <strain evidence="13 14">MN07-A0370</strain>
    </source>
</reference>
<evidence type="ECO:0000256" key="8">
    <source>
        <dbReference type="ARBA" id="ARBA00022679"/>
    </source>
</evidence>
<dbReference type="RefSeq" id="WP_052594574.1">
    <property type="nucleotide sequence ID" value="NZ_CP011112.1"/>
</dbReference>
<dbReference type="NCBIfam" id="NF006733">
    <property type="entry name" value="PRK09264.1"/>
    <property type="match status" value="1"/>
</dbReference>
<sequence>MTSTTSDTTIFEERESQVRSYCREWPTVFSKAQGVYQYAEDGRRYIDFFSGAGALNYGHNHPELKKHLVEYLTGDNVVHSLDTYTVAKREFLQTFQDLILKPRDLDYTVQFPGPTGTNAVETALKIARKCTGRLDVVSFTNAFHGMSLGSLAVTGNSMKRAGAGTPLYHTNTAPYDDYFDGETADFMWLDRTWSDGGSGLDTPAAVIVETVQGEGGLKAARNVWLRELQALCRRHNVLLIVDDVQAGCGRTGQFFSFEEAGIEPDIVCLSKSISGYGLPMSLTLMRPELDQWEPGEHNGTFRGHNPAFVTATAALKTFWADDALEQNIAARSEQLREGLHRIIARCDGALLRGRGLLTGVAFPEDDIAGRIQAAAFERGLLIETSGPKGEVIKVMPALTITETEMEEGLEILVDAASSVLGSGTPLTEPVQSVRVAEREPALVP</sequence>
<dbReference type="Proteomes" id="UP000066480">
    <property type="component" value="Chromosome"/>
</dbReference>
<dbReference type="KEGG" id="lmoi:VV02_20570"/>
<dbReference type="GO" id="GO:0030170">
    <property type="term" value="F:pyridoxal phosphate binding"/>
    <property type="evidence" value="ECO:0007669"/>
    <property type="project" value="InterPro"/>
</dbReference>
<dbReference type="PANTHER" id="PTHR43552:SF2">
    <property type="entry name" value="DIAMINOBUTYRATE--2-OXOGLUTARATE TRANSAMINASE"/>
    <property type="match status" value="1"/>
</dbReference>
<protein>
    <recommendedName>
        <fullName evidence="6 12">Diaminobutyrate--2-oxoglutarate transaminase</fullName>
        <ecNumber evidence="5 12">2.6.1.76</ecNumber>
    </recommendedName>
    <alternativeName>
        <fullName evidence="12">DABA aminotransferase</fullName>
    </alternativeName>
</protein>
<dbReference type="EC" id="2.6.1.76" evidence="5 12"/>
<dbReference type="Gene3D" id="3.90.1150.10">
    <property type="entry name" value="Aspartate Aminotransferase, domain 1"/>
    <property type="match status" value="1"/>
</dbReference>
<evidence type="ECO:0000256" key="6">
    <source>
        <dbReference type="ARBA" id="ARBA00014798"/>
    </source>
</evidence>
<dbReference type="OrthoDB" id="9801052at2"/>
<comment type="catalytic activity">
    <reaction evidence="10 12">
        <text>L-2,4-diaminobutanoate + 2-oxoglutarate = L-aspartate 4-semialdehyde + L-glutamate</text>
        <dbReference type="Rhea" id="RHEA:11160"/>
        <dbReference type="ChEBI" id="CHEBI:16810"/>
        <dbReference type="ChEBI" id="CHEBI:29985"/>
        <dbReference type="ChEBI" id="CHEBI:58761"/>
        <dbReference type="ChEBI" id="CHEBI:537519"/>
        <dbReference type="EC" id="2.6.1.76"/>
    </reaction>
</comment>
<comment type="pathway">
    <text evidence="3 12">Amine and polyamine biosynthesis; ectoine biosynthesis; L-ectoine from L-aspartate 4-semialdehyde: step 1/3.</text>
</comment>
<dbReference type="UniPathway" id="UPA00067">
    <property type="reaction ID" value="UER00121"/>
</dbReference>
<dbReference type="PIRSF" id="PIRSF000521">
    <property type="entry name" value="Transaminase_4ab_Lys_Orn"/>
    <property type="match status" value="1"/>
</dbReference>